<evidence type="ECO:0000313" key="3">
    <source>
        <dbReference type="EMBL" id="CAH1802416.1"/>
    </source>
</evidence>
<feature type="domain" description="Apple" evidence="2">
    <location>
        <begin position="22"/>
        <end position="109"/>
    </location>
</feature>
<comment type="caution">
    <text evidence="3">The sequence shown here is derived from an EMBL/GenBank/DDBJ whole genome shotgun (WGS) entry which is preliminary data.</text>
</comment>
<name>A0A8S4Q8P1_OWEFU</name>
<gene>
    <name evidence="3" type="ORF">OFUS_LOCUS26097</name>
</gene>
<dbReference type="Pfam" id="PF00024">
    <property type="entry name" value="PAN_1"/>
    <property type="match status" value="1"/>
</dbReference>
<evidence type="ECO:0000313" key="4">
    <source>
        <dbReference type="Proteomes" id="UP000749559"/>
    </source>
</evidence>
<organism evidence="3 4">
    <name type="scientific">Owenia fusiformis</name>
    <name type="common">Polychaete worm</name>
    <dbReference type="NCBI Taxonomy" id="6347"/>
    <lineage>
        <taxon>Eukaryota</taxon>
        <taxon>Metazoa</taxon>
        <taxon>Spiralia</taxon>
        <taxon>Lophotrochozoa</taxon>
        <taxon>Annelida</taxon>
        <taxon>Polychaeta</taxon>
        <taxon>Sedentaria</taxon>
        <taxon>Canalipalpata</taxon>
        <taxon>Sabellida</taxon>
        <taxon>Oweniida</taxon>
        <taxon>Oweniidae</taxon>
        <taxon>Owenia</taxon>
    </lineage>
</organism>
<proteinExistence type="predicted"/>
<dbReference type="InterPro" id="IPR003609">
    <property type="entry name" value="Pan_app"/>
</dbReference>
<feature type="non-terminal residue" evidence="3">
    <location>
        <position position="1"/>
    </location>
</feature>
<sequence>YDKDSIMSYLADFIIYFFVITCEISSVSPTLFQKVPGYTLHGYILDSINVKSLGKCGESCATNPACFSFNFELGSKQKMSLCELLYCSLDANNSALVPNTLMTYYRLISEEATSSATPLCNSCVYAPCQNG</sequence>
<dbReference type="EMBL" id="CAIIXF020000012">
    <property type="protein sequence ID" value="CAH1802416.1"/>
    <property type="molecule type" value="Genomic_DNA"/>
</dbReference>
<keyword evidence="4" id="KW-1185">Reference proteome</keyword>
<dbReference type="SUPFAM" id="SSF57414">
    <property type="entry name" value="Hairpin loop containing domain-like"/>
    <property type="match status" value="1"/>
</dbReference>
<feature type="transmembrane region" description="Helical" evidence="1">
    <location>
        <begin position="6"/>
        <end position="24"/>
    </location>
</feature>
<feature type="non-terminal residue" evidence="3">
    <location>
        <position position="131"/>
    </location>
</feature>
<accession>A0A8S4Q8P1</accession>
<dbReference type="Proteomes" id="UP000749559">
    <property type="component" value="Unassembled WGS sequence"/>
</dbReference>
<dbReference type="PROSITE" id="PS50948">
    <property type="entry name" value="PAN"/>
    <property type="match status" value="1"/>
</dbReference>
<keyword evidence="1" id="KW-1133">Transmembrane helix</keyword>
<reference evidence="3" key="1">
    <citation type="submission" date="2022-03" db="EMBL/GenBank/DDBJ databases">
        <authorList>
            <person name="Martin C."/>
        </authorList>
    </citation>
    <scope>NUCLEOTIDE SEQUENCE</scope>
</reference>
<dbReference type="Gene3D" id="3.50.4.10">
    <property type="entry name" value="Hepatocyte Growth Factor"/>
    <property type="match status" value="1"/>
</dbReference>
<evidence type="ECO:0000259" key="2">
    <source>
        <dbReference type="PROSITE" id="PS50948"/>
    </source>
</evidence>
<dbReference type="AlphaFoldDB" id="A0A8S4Q8P1"/>
<protein>
    <recommendedName>
        <fullName evidence="2">Apple domain-containing protein</fullName>
    </recommendedName>
</protein>
<keyword evidence="1" id="KW-0472">Membrane</keyword>
<evidence type="ECO:0000256" key="1">
    <source>
        <dbReference type="SAM" id="Phobius"/>
    </source>
</evidence>
<keyword evidence="1" id="KW-0812">Transmembrane</keyword>